<dbReference type="EMBL" id="CP001738">
    <property type="protein sequence ID" value="ACZ00498.1"/>
    <property type="molecule type" value="Genomic_DNA"/>
</dbReference>
<dbReference type="Pfam" id="PF01809">
    <property type="entry name" value="YidD"/>
    <property type="match status" value="1"/>
</dbReference>
<comment type="similarity">
    <text evidence="1">Belongs to the UPF0161 family.</text>
</comment>
<keyword evidence="4" id="KW-1185">Reference proteome</keyword>
<name>D1A968_THECD</name>
<dbReference type="AlphaFoldDB" id="D1A968"/>
<dbReference type="PANTHER" id="PTHR33383:SF1">
    <property type="entry name" value="MEMBRANE PROTEIN INSERTION EFFICIENCY FACTOR-RELATED"/>
    <property type="match status" value="1"/>
</dbReference>
<dbReference type="SMART" id="SM01234">
    <property type="entry name" value="Haemolytic"/>
    <property type="match status" value="1"/>
</dbReference>
<proteinExistence type="inferred from homology"/>
<dbReference type="STRING" id="471852.Tcur_4983"/>
<reference evidence="3 4" key="1">
    <citation type="journal article" date="2011" name="Stand. Genomic Sci.">
        <title>Complete genome sequence of Thermomonospora curvata type strain (B9).</title>
        <authorList>
            <person name="Chertkov O."/>
            <person name="Sikorski J."/>
            <person name="Nolan M."/>
            <person name="Lapidus A."/>
            <person name="Lucas S."/>
            <person name="Del Rio T.G."/>
            <person name="Tice H."/>
            <person name="Cheng J.F."/>
            <person name="Goodwin L."/>
            <person name="Pitluck S."/>
            <person name="Liolios K."/>
            <person name="Ivanova N."/>
            <person name="Mavromatis K."/>
            <person name="Mikhailova N."/>
            <person name="Ovchinnikova G."/>
            <person name="Pati A."/>
            <person name="Chen A."/>
            <person name="Palaniappan K."/>
            <person name="Djao O.D."/>
            <person name="Land M."/>
            <person name="Hauser L."/>
            <person name="Chang Y.J."/>
            <person name="Jeffries C.D."/>
            <person name="Brettin T."/>
            <person name="Han C."/>
            <person name="Detter J.C."/>
            <person name="Rohde M."/>
            <person name="Goker M."/>
            <person name="Woyke T."/>
            <person name="Bristow J."/>
            <person name="Eisen J.A."/>
            <person name="Markowitz V."/>
            <person name="Hugenholtz P."/>
            <person name="Klenk H.P."/>
            <person name="Kyrpides N.C."/>
        </authorList>
    </citation>
    <scope>NUCLEOTIDE SEQUENCE [LARGE SCALE GENOMIC DNA]</scope>
    <source>
        <strain evidence="4">ATCC 19995 / DSM 43183 / JCM 3096 / KCTC 9072 / NBRC 15933 / NCIMB 10081 / Henssen B9</strain>
    </source>
</reference>
<dbReference type="Proteomes" id="UP000001918">
    <property type="component" value="Chromosome"/>
</dbReference>
<sequence length="132" mass="14167">MTGCYGDGPRGSLADMTINTGDTPPGGTARISLAARLLILLVRGYRRFLSPLLGQQCRFYPTCSAYSLEALRMHGALRGGWLTVRRIGRCHPFHRGGYDPVPPPKGGTARHETAGREPSGPPTAEPKELPGV</sequence>
<comment type="subcellular location">
    <subcellularLocation>
        <location evidence="1">Cell membrane</location>
        <topology evidence="1">Peripheral membrane protein</topology>
        <orientation evidence="1">Cytoplasmic side</orientation>
    </subcellularLocation>
</comment>
<evidence type="ECO:0000256" key="2">
    <source>
        <dbReference type="SAM" id="MobiDB-lite"/>
    </source>
</evidence>
<keyword evidence="1" id="KW-0472">Membrane</keyword>
<accession>D1A968</accession>
<dbReference type="InterPro" id="IPR002696">
    <property type="entry name" value="Membr_insert_effic_factor_YidD"/>
</dbReference>
<gene>
    <name evidence="3" type="ordered locus">Tcur_4983</name>
</gene>
<dbReference type="eggNOG" id="COG0759">
    <property type="taxonomic scope" value="Bacteria"/>
</dbReference>
<dbReference type="GO" id="GO:0005886">
    <property type="term" value="C:plasma membrane"/>
    <property type="evidence" value="ECO:0007669"/>
    <property type="project" value="UniProtKB-SubCell"/>
</dbReference>
<comment type="function">
    <text evidence="1">Could be involved in insertion of integral membrane proteins into the membrane.</text>
</comment>
<organism evidence="3 4">
    <name type="scientific">Thermomonospora curvata (strain ATCC 19995 / DSM 43183 / JCM 3096 / KCTC 9072 / NBRC 15933 / NCIMB 10081 / Henssen B9)</name>
    <dbReference type="NCBI Taxonomy" id="471852"/>
    <lineage>
        <taxon>Bacteria</taxon>
        <taxon>Bacillati</taxon>
        <taxon>Actinomycetota</taxon>
        <taxon>Actinomycetes</taxon>
        <taxon>Streptosporangiales</taxon>
        <taxon>Thermomonosporaceae</taxon>
        <taxon>Thermomonospora</taxon>
    </lineage>
</organism>
<dbReference type="PANTHER" id="PTHR33383">
    <property type="entry name" value="MEMBRANE PROTEIN INSERTION EFFICIENCY FACTOR-RELATED"/>
    <property type="match status" value="1"/>
</dbReference>
<feature type="region of interest" description="Disordered" evidence="2">
    <location>
        <begin position="93"/>
        <end position="132"/>
    </location>
</feature>
<evidence type="ECO:0000313" key="4">
    <source>
        <dbReference type="Proteomes" id="UP000001918"/>
    </source>
</evidence>
<dbReference type="HOGENOM" id="CLU_2143880_0_0_11"/>
<dbReference type="HAMAP" id="MF_00386">
    <property type="entry name" value="UPF0161_YidD"/>
    <property type="match status" value="1"/>
</dbReference>
<evidence type="ECO:0000256" key="1">
    <source>
        <dbReference type="HAMAP-Rule" id="MF_00386"/>
    </source>
</evidence>
<dbReference type="NCBIfam" id="TIGR00278">
    <property type="entry name" value="membrane protein insertion efficiency factor YidD"/>
    <property type="match status" value="1"/>
</dbReference>
<keyword evidence="1" id="KW-1003">Cell membrane</keyword>
<evidence type="ECO:0000313" key="3">
    <source>
        <dbReference type="EMBL" id="ACZ00498.1"/>
    </source>
</evidence>
<dbReference type="KEGG" id="tcu:Tcur_4983"/>
<protein>
    <recommendedName>
        <fullName evidence="1">Putative membrane protein insertion efficiency factor</fullName>
    </recommendedName>
</protein>